<keyword evidence="1" id="KW-0812">Transmembrane</keyword>
<evidence type="ECO:0000313" key="2">
    <source>
        <dbReference type="EMBL" id="KAK7395653.1"/>
    </source>
</evidence>
<proteinExistence type="predicted"/>
<name>A0AAN9XKL1_PSOTE</name>
<feature type="transmembrane region" description="Helical" evidence="1">
    <location>
        <begin position="233"/>
        <end position="252"/>
    </location>
</feature>
<evidence type="ECO:0000256" key="1">
    <source>
        <dbReference type="SAM" id="Phobius"/>
    </source>
</evidence>
<dbReference type="GO" id="GO:0016020">
    <property type="term" value="C:membrane"/>
    <property type="evidence" value="ECO:0007669"/>
    <property type="project" value="TreeGrafter"/>
</dbReference>
<keyword evidence="1" id="KW-1133">Transmembrane helix</keyword>
<comment type="caution">
    <text evidence="2">The sequence shown here is derived from an EMBL/GenBank/DDBJ whole genome shotgun (WGS) entry which is preliminary data.</text>
</comment>
<dbReference type="PANTHER" id="PTHR12242">
    <property type="entry name" value="OS02G0130600 PROTEIN-RELATED"/>
    <property type="match status" value="1"/>
</dbReference>
<keyword evidence="3" id="KW-1185">Reference proteome</keyword>
<organism evidence="2 3">
    <name type="scientific">Psophocarpus tetragonolobus</name>
    <name type="common">Winged bean</name>
    <name type="synonym">Dolichos tetragonolobus</name>
    <dbReference type="NCBI Taxonomy" id="3891"/>
    <lineage>
        <taxon>Eukaryota</taxon>
        <taxon>Viridiplantae</taxon>
        <taxon>Streptophyta</taxon>
        <taxon>Embryophyta</taxon>
        <taxon>Tracheophyta</taxon>
        <taxon>Spermatophyta</taxon>
        <taxon>Magnoliopsida</taxon>
        <taxon>eudicotyledons</taxon>
        <taxon>Gunneridae</taxon>
        <taxon>Pentapetalae</taxon>
        <taxon>rosids</taxon>
        <taxon>fabids</taxon>
        <taxon>Fabales</taxon>
        <taxon>Fabaceae</taxon>
        <taxon>Papilionoideae</taxon>
        <taxon>50 kb inversion clade</taxon>
        <taxon>NPAAA clade</taxon>
        <taxon>indigoferoid/millettioid clade</taxon>
        <taxon>Phaseoleae</taxon>
        <taxon>Psophocarpus</taxon>
    </lineage>
</organism>
<dbReference type="PANTHER" id="PTHR12242:SF29">
    <property type="entry name" value="TRANSMEMBRANE PROTEIN"/>
    <property type="match status" value="1"/>
</dbReference>
<sequence length="397" mass="45565">MLLSDSADTTTLSYWINWRFFLCAACVLLSTVLAFLAIWKDRGSRKFRSRKGENQQDGTLSGDEAWKPCLKEIHPACLLVFRVIAFACLLASLVAKIHVNGGSIFYYYTQWTFTMVTIYFGCASLLSIYGCYQHKKSSTTFNVIIATIDAEQGPYMPLLQQDTTNLSRVEHLADPHAEINQNQVAPIWSYIFQILFQMNAGAVMLTDCVYWFIIFPFLTLRDYDFNFMTVNMHTLNVVFLAGDATLNCLPIYWSGMSFFVLWTSLYVIFQWTIHAFIWIWWPYPFLDLSSPYSPLWYLLVALLHIPCYGMFKLIVDTKHYLSSKWFPSSSPPTAQSIVELCYMLIAHKLPISIQYGNVKPSRTEFNSATIQLLPRANCVSAESKAMGVEVDYHTLYP</sequence>
<feature type="transmembrane region" description="Helical" evidence="1">
    <location>
        <begin position="190"/>
        <end position="213"/>
    </location>
</feature>
<accession>A0AAN9XKL1</accession>
<reference evidence="2 3" key="1">
    <citation type="submission" date="2024-01" db="EMBL/GenBank/DDBJ databases">
        <title>The genomes of 5 underutilized Papilionoideae crops provide insights into root nodulation and disease resistanc.</title>
        <authorList>
            <person name="Jiang F."/>
        </authorList>
    </citation>
    <scope>NUCLEOTIDE SEQUENCE [LARGE SCALE GENOMIC DNA]</scope>
    <source>
        <strain evidence="2">DUOXIRENSHENG_FW03</strain>
        <tissue evidence="2">Leaves</tissue>
    </source>
</reference>
<feature type="transmembrane region" description="Helical" evidence="1">
    <location>
        <begin position="16"/>
        <end position="39"/>
    </location>
</feature>
<dbReference type="EMBL" id="JAYMYS010000004">
    <property type="protein sequence ID" value="KAK7395653.1"/>
    <property type="molecule type" value="Genomic_DNA"/>
</dbReference>
<gene>
    <name evidence="2" type="ORF">VNO78_16218</name>
</gene>
<dbReference type="AlphaFoldDB" id="A0AAN9XKL1"/>
<evidence type="ECO:0000313" key="3">
    <source>
        <dbReference type="Proteomes" id="UP001386955"/>
    </source>
</evidence>
<feature type="transmembrane region" description="Helical" evidence="1">
    <location>
        <begin position="295"/>
        <end position="315"/>
    </location>
</feature>
<feature type="transmembrane region" description="Helical" evidence="1">
    <location>
        <begin position="111"/>
        <end position="132"/>
    </location>
</feature>
<feature type="transmembrane region" description="Helical" evidence="1">
    <location>
        <begin position="259"/>
        <end position="283"/>
    </location>
</feature>
<keyword evidence="1" id="KW-0472">Membrane</keyword>
<feature type="transmembrane region" description="Helical" evidence="1">
    <location>
        <begin position="76"/>
        <end position="99"/>
    </location>
</feature>
<dbReference type="Proteomes" id="UP001386955">
    <property type="component" value="Unassembled WGS sequence"/>
</dbReference>
<protein>
    <submittedName>
        <fullName evidence="2">Uncharacterized protein</fullName>
    </submittedName>
</protein>